<dbReference type="OrthoDB" id="58416at2759"/>
<protein>
    <submittedName>
        <fullName evidence="1">Uncharacterized protein</fullName>
    </submittedName>
</protein>
<sequence length="67" mass="7800">MELIQIIDSFSEPWYSHLKEEPQIIADLSQYNIVETFIDIMAIAAQASKKQVKVYFVFNVYVLPVFS</sequence>
<evidence type="ECO:0000313" key="1">
    <source>
        <dbReference type="EMBL" id="APA06603.1"/>
    </source>
</evidence>
<proteinExistence type="predicted"/>
<accession>A0A1D9PWC1</accession>
<name>A0A1D9PWC1_SCLS1</name>
<evidence type="ECO:0000313" key="2">
    <source>
        <dbReference type="Proteomes" id="UP000177798"/>
    </source>
</evidence>
<dbReference type="Proteomes" id="UP000177798">
    <property type="component" value="Chromosome 2"/>
</dbReference>
<reference evidence="2" key="1">
    <citation type="journal article" date="2017" name="Genome Biol. Evol.">
        <title>The complete genome sequence of the phytopathogenic fungus Sclerotinia sclerotiorum reveals insights into the genome architecture of broad host range pathogens.</title>
        <authorList>
            <person name="Derbyshire M."/>
            <person name="Denton-Giles M."/>
            <person name="Hegedus D."/>
            <person name="Seifbarghy S."/>
            <person name="Rollins J."/>
            <person name="van Kan J."/>
            <person name="Seidl M.F."/>
            <person name="Faino L."/>
            <person name="Mbengue M."/>
            <person name="Navaud O."/>
            <person name="Raffaele S."/>
            <person name="Hammond-Kosack K."/>
            <person name="Heard S."/>
            <person name="Oliver R."/>
        </authorList>
    </citation>
    <scope>NUCLEOTIDE SEQUENCE [LARGE SCALE GENOMIC DNA]</scope>
    <source>
        <strain evidence="2">ATCC 18683 / 1980 / Ss-1</strain>
    </source>
</reference>
<organism evidence="1 2">
    <name type="scientific">Sclerotinia sclerotiorum (strain ATCC 18683 / 1980 / Ss-1)</name>
    <name type="common">White mold</name>
    <name type="synonym">Whetzelinia sclerotiorum</name>
    <dbReference type="NCBI Taxonomy" id="665079"/>
    <lineage>
        <taxon>Eukaryota</taxon>
        <taxon>Fungi</taxon>
        <taxon>Dikarya</taxon>
        <taxon>Ascomycota</taxon>
        <taxon>Pezizomycotina</taxon>
        <taxon>Leotiomycetes</taxon>
        <taxon>Helotiales</taxon>
        <taxon>Sclerotiniaceae</taxon>
        <taxon>Sclerotinia</taxon>
    </lineage>
</organism>
<gene>
    <name evidence="1" type="ORF">sscle_02g013730</name>
</gene>
<dbReference type="VEuPathDB" id="FungiDB:sscle_02g013730"/>
<dbReference type="EMBL" id="CP017815">
    <property type="protein sequence ID" value="APA06603.1"/>
    <property type="molecule type" value="Genomic_DNA"/>
</dbReference>
<dbReference type="AlphaFoldDB" id="A0A1D9PWC1"/>